<dbReference type="Proteomes" id="UP001234202">
    <property type="component" value="Unassembled WGS sequence"/>
</dbReference>
<dbReference type="EMBL" id="JASBWV010000014">
    <property type="protein sequence ID" value="KAJ9122638.1"/>
    <property type="molecule type" value="Genomic_DNA"/>
</dbReference>
<comment type="caution">
    <text evidence="1">The sequence shown here is derived from an EMBL/GenBank/DDBJ whole genome shotgun (WGS) entry which is preliminary data.</text>
</comment>
<name>A0ACC2XFN8_9TREE</name>
<gene>
    <name evidence="1" type="ORF">QFC24_004066</name>
</gene>
<sequence length="252" mass="28196">MSHYSRTLSLAMAWTNHTFLHTALKGALQDDTMPKLPFCEINGGAIGQYLINMWEPESGVDLGRMAMQPITITMTEEDLTPSAGKNHLWPLLIHKVAEVVKDRSSVVMVQDNKGNKAKSSCDMKGGPDICGIGSLIARFTGVPMMVTPRLEDIPDDKIYRDILQAGTKFPVVQIDTRDAGGWQWSDKTSARLIHNIIYPQPDDKVKIPKVKWTSPDPQKQGGNEFYLDSVVLGKDSQHHSYLIYPADYEERL</sequence>
<organism evidence="1 2">
    <name type="scientific">Naganishia onofrii</name>
    <dbReference type="NCBI Taxonomy" id="1851511"/>
    <lineage>
        <taxon>Eukaryota</taxon>
        <taxon>Fungi</taxon>
        <taxon>Dikarya</taxon>
        <taxon>Basidiomycota</taxon>
        <taxon>Agaricomycotina</taxon>
        <taxon>Tremellomycetes</taxon>
        <taxon>Filobasidiales</taxon>
        <taxon>Filobasidiaceae</taxon>
        <taxon>Naganishia</taxon>
    </lineage>
</organism>
<evidence type="ECO:0000313" key="2">
    <source>
        <dbReference type="Proteomes" id="UP001234202"/>
    </source>
</evidence>
<evidence type="ECO:0000313" key="1">
    <source>
        <dbReference type="EMBL" id="KAJ9122638.1"/>
    </source>
</evidence>
<keyword evidence="2" id="KW-1185">Reference proteome</keyword>
<protein>
    <submittedName>
        <fullName evidence="1">Uncharacterized protein</fullName>
    </submittedName>
</protein>
<reference evidence="1" key="1">
    <citation type="submission" date="2023-04" db="EMBL/GenBank/DDBJ databases">
        <title>Draft Genome sequencing of Naganishia species isolated from polar environments using Oxford Nanopore Technology.</title>
        <authorList>
            <person name="Leo P."/>
            <person name="Venkateswaran K."/>
        </authorList>
    </citation>
    <scope>NUCLEOTIDE SEQUENCE</scope>
    <source>
        <strain evidence="1">DBVPG 5303</strain>
    </source>
</reference>
<proteinExistence type="predicted"/>
<accession>A0ACC2XFN8</accession>